<dbReference type="Proteomes" id="UP001417504">
    <property type="component" value="Unassembled WGS sequence"/>
</dbReference>
<gene>
    <name evidence="1" type="ORF">Sjap_018289</name>
</gene>
<name>A0AAP0NKZ0_9MAGN</name>
<sequence>MGYVQGKPKDHFRPIDVDRSSLGISYSVKYTFKDAQFWEDWEDNVISVKHRGKKATYPSQATDDYVDWFQSVSHPFACNPKFAGSVVHKDEPTLRNRRWMLLCGTEACQSQVLCQIMHSKWWIK</sequence>
<organism evidence="1 2">
    <name type="scientific">Stephania japonica</name>
    <dbReference type="NCBI Taxonomy" id="461633"/>
    <lineage>
        <taxon>Eukaryota</taxon>
        <taxon>Viridiplantae</taxon>
        <taxon>Streptophyta</taxon>
        <taxon>Embryophyta</taxon>
        <taxon>Tracheophyta</taxon>
        <taxon>Spermatophyta</taxon>
        <taxon>Magnoliopsida</taxon>
        <taxon>Ranunculales</taxon>
        <taxon>Menispermaceae</taxon>
        <taxon>Menispermoideae</taxon>
        <taxon>Cissampelideae</taxon>
        <taxon>Stephania</taxon>
    </lineage>
</organism>
<protein>
    <submittedName>
        <fullName evidence="1">Uncharacterized protein</fullName>
    </submittedName>
</protein>
<reference evidence="1 2" key="1">
    <citation type="submission" date="2024-01" db="EMBL/GenBank/DDBJ databases">
        <title>Genome assemblies of Stephania.</title>
        <authorList>
            <person name="Yang L."/>
        </authorList>
    </citation>
    <scope>NUCLEOTIDE SEQUENCE [LARGE SCALE GENOMIC DNA]</scope>
    <source>
        <strain evidence="1">QJT</strain>
        <tissue evidence="1">Leaf</tissue>
    </source>
</reference>
<evidence type="ECO:0000313" key="1">
    <source>
        <dbReference type="EMBL" id="KAK9110229.1"/>
    </source>
</evidence>
<dbReference type="AlphaFoldDB" id="A0AAP0NKZ0"/>
<evidence type="ECO:0000313" key="2">
    <source>
        <dbReference type="Proteomes" id="UP001417504"/>
    </source>
</evidence>
<keyword evidence="2" id="KW-1185">Reference proteome</keyword>
<accession>A0AAP0NKZ0</accession>
<comment type="caution">
    <text evidence="1">The sequence shown here is derived from an EMBL/GenBank/DDBJ whole genome shotgun (WGS) entry which is preliminary data.</text>
</comment>
<proteinExistence type="predicted"/>
<dbReference type="EMBL" id="JBBNAE010000007">
    <property type="protein sequence ID" value="KAK9110229.1"/>
    <property type="molecule type" value="Genomic_DNA"/>
</dbReference>